<dbReference type="RefSeq" id="WP_073085944.1">
    <property type="nucleotide sequence ID" value="NZ_FRBL01000009.1"/>
</dbReference>
<evidence type="ECO:0000313" key="3">
    <source>
        <dbReference type="Proteomes" id="UP000184420"/>
    </source>
</evidence>
<dbReference type="EMBL" id="FRBL01000009">
    <property type="protein sequence ID" value="SHM65227.1"/>
    <property type="molecule type" value="Genomic_DNA"/>
</dbReference>
<protein>
    <recommendedName>
        <fullName evidence="4">DUF3999 domain-containing protein</fullName>
    </recommendedName>
</protein>
<reference evidence="2 3" key="1">
    <citation type="submission" date="2016-11" db="EMBL/GenBank/DDBJ databases">
        <authorList>
            <person name="Jaros S."/>
            <person name="Januszkiewicz K."/>
            <person name="Wedrychowicz H."/>
        </authorList>
    </citation>
    <scope>NUCLEOTIDE SEQUENCE [LARGE SCALE GENOMIC DNA]</scope>
    <source>
        <strain evidence="2 3">DSM 27406</strain>
    </source>
</reference>
<dbReference type="OrthoDB" id="994644at2"/>
<evidence type="ECO:0008006" key="4">
    <source>
        <dbReference type="Google" id="ProtNLM"/>
    </source>
</evidence>
<dbReference type="STRING" id="1419482.SAMN05444266_109351"/>
<gene>
    <name evidence="2" type="ORF">SAMN05444266_109351</name>
</gene>
<evidence type="ECO:0000313" key="2">
    <source>
        <dbReference type="EMBL" id="SHM65227.1"/>
    </source>
</evidence>
<keyword evidence="3" id="KW-1185">Reference proteome</keyword>
<sequence length="418" mass="46829">MSKYLRIIIGLLLAGSVNGQQQPLPFTWEAPLPKVAATGFYNIALSPSVVAQLNYPHLSNFRVMKGEEVSPFLVKKQDRTYDESSFVPLEIAGRTTAGKHTVITIHNTAGVQLDQLYLLYNNTRVIKHMRIDGSDDKVKWYAVNSEFTFDPNGGVQTNDPTIAAMGISLPVSGYPWLAVVIDDSLTSPVMIKSVGYYKNITRPAAFTELPDPLLKQDTDHKTHTTQVTLQAKESYLVGKLTFDIKSPAFYHRQVYLQQKIVGERRNAAPAMRTLASFYLSSDQPAAVVLDEPVQAKELYLQIENEDNPPLEIIAVHAWQPSIWLTVYLEKDQPYFIKGAAGMEAGRYDLDYFSKDIPAHLAVLQPGTVKLLDTPAQEKTKSVFNSDWWIWAGIIVIVLLLAFVARSVLKDMNREETVQ</sequence>
<dbReference type="Proteomes" id="UP000184420">
    <property type="component" value="Unassembled WGS sequence"/>
</dbReference>
<accession>A0A1M7KIN4</accession>
<proteinExistence type="predicted"/>
<keyword evidence="1" id="KW-0472">Membrane</keyword>
<organism evidence="2 3">
    <name type="scientific">Chitinophaga jiangningensis</name>
    <dbReference type="NCBI Taxonomy" id="1419482"/>
    <lineage>
        <taxon>Bacteria</taxon>
        <taxon>Pseudomonadati</taxon>
        <taxon>Bacteroidota</taxon>
        <taxon>Chitinophagia</taxon>
        <taxon>Chitinophagales</taxon>
        <taxon>Chitinophagaceae</taxon>
        <taxon>Chitinophaga</taxon>
    </lineage>
</organism>
<keyword evidence="1" id="KW-1133">Transmembrane helix</keyword>
<feature type="transmembrane region" description="Helical" evidence="1">
    <location>
        <begin position="387"/>
        <end position="408"/>
    </location>
</feature>
<keyword evidence="1" id="KW-0812">Transmembrane</keyword>
<dbReference type="AlphaFoldDB" id="A0A1M7KIN4"/>
<evidence type="ECO:0000256" key="1">
    <source>
        <dbReference type="SAM" id="Phobius"/>
    </source>
</evidence>
<name>A0A1M7KIN4_9BACT</name>